<feature type="transmembrane region" description="Helical" evidence="5">
    <location>
        <begin position="949"/>
        <end position="977"/>
    </location>
</feature>
<evidence type="ECO:0000259" key="6">
    <source>
        <dbReference type="PROSITE" id="PS50097"/>
    </source>
</evidence>
<keyword evidence="2" id="KW-0677">Repeat</keyword>
<dbReference type="InterPro" id="IPR001258">
    <property type="entry name" value="NHL_repeat"/>
</dbReference>
<evidence type="ECO:0000256" key="1">
    <source>
        <dbReference type="ARBA" id="ARBA00022441"/>
    </source>
</evidence>
<feature type="coiled-coil region" evidence="3">
    <location>
        <begin position="182"/>
        <end position="209"/>
    </location>
</feature>
<feature type="transmembrane region" description="Helical" evidence="5">
    <location>
        <begin position="1039"/>
        <end position="1061"/>
    </location>
</feature>
<protein>
    <recommendedName>
        <fullName evidence="6">BTB domain-containing protein</fullName>
    </recommendedName>
</protein>
<evidence type="ECO:0000313" key="7">
    <source>
        <dbReference type="EMBL" id="KAF4675983.1"/>
    </source>
</evidence>
<feature type="compositionally biased region" description="Polar residues" evidence="4">
    <location>
        <begin position="2630"/>
        <end position="2644"/>
    </location>
</feature>
<feature type="non-terminal residue" evidence="7">
    <location>
        <position position="2644"/>
    </location>
</feature>
<name>A0A7J6MWP1_PEROL</name>
<dbReference type="Proteomes" id="UP000572268">
    <property type="component" value="Unassembled WGS sequence"/>
</dbReference>
<dbReference type="CDD" id="cd05819">
    <property type="entry name" value="NHL"/>
    <property type="match status" value="1"/>
</dbReference>
<dbReference type="Pfam" id="PF00651">
    <property type="entry name" value="BTB"/>
    <property type="match status" value="1"/>
</dbReference>
<dbReference type="SMART" id="SM00225">
    <property type="entry name" value="BTB"/>
    <property type="match status" value="1"/>
</dbReference>
<evidence type="ECO:0000256" key="4">
    <source>
        <dbReference type="SAM" id="MobiDB-lite"/>
    </source>
</evidence>
<dbReference type="Pfam" id="PF01436">
    <property type="entry name" value="NHL"/>
    <property type="match status" value="1"/>
</dbReference>
<keyword evidence="3" id="KW-0175">Coiled coil</keyword>
<feature type="compositionally biased region" description="Basic and acidic residues" evidence="4">
    <location>
        <begin position="1704"/>
        <end position="1716"/>
    </location>
</feature>
<keyword evidence="5" id="KW-0812">Transmembrane</keyword>
<dbReference type="InterPro" id="IPR000210">
    <property type="entry name" value="BTB/POZ_dom"/>
</dbReference>
<keyword evidence="5" id="KW-1133">Transmembrane helix</keyword>
<feature type="transmembrane region" description="Helical" evidence="5">
    <location>
        <begin position="766"/>
        <end position="784"/>
    </location>
</feature>
<dbReference type="CDD" id="cd18186">
    <property type="entry name" value="BTB_POZ_ZBTB_KLHL-like"/>
    <property type="match status" value="1"/>
</dbReference>
<proteinExistence type="predicted"/>
<dbReference type="InterPro" id="IPR011042">
    <property type="entry name" value="6-blade_b-propeller_TolB-like"/>
</dbReference>
<dbReference type="PANTHER" id="PTHR45632">
    <property type="entry name" value="LD33804P"/>
    <property type="match status" value="1"/>
</dbReference>
<feature type="transmembrane region" description="Helical" evidence="5">
    <location>
        <begin position="693"/>
        <end position="713"/>
    </location>
</feature>
<feature type="transmembrane region" description="Helical" evidence="5">
    <location>
        <begin position="864"/>
        <end position="881"/>
    </location>
</feature>
<accession>A0A7J6MWP1</accession>
<dbReference type="EMBL" id="JABANN010000007">
    <property type="protein sequence ID" value="KAF4675983.1"/>
    <property type="molecule type" value="Genomic_DNA"/>
</dbReference>
<evidence type="ECO:0000256" key="5">
    <source>
        <dbReference type="SAM" id="Phobius"/>
    </source>
</evidence>
<evidence type="ECO:0000313" key="8">
    <source>
        <dbReference type="Proteomes" id="UP000572268"/>
    </source>
</evidence>
<feature type="transmembrane region" description="Helical" evidence="5">
    <location>
        <begin position="893"/>
        <end position="912"/>
    </location>
</feature>
<keyword evidence="5" id="KW-0472">Membrane</keyword>
<feature type="region of interest" description="Disordered" evidence="4">
    <location>
        <begin position="2594"/>
        <end position="2644"/>
    </location>
</feature>
<evidence type="ECO:0000256" key="2">
    <source>
        <dbReference type="ARBA" id="ARBA00022737"/>
    </source>
</evidence>
<comment type="caution">
    <text evidence="7">The sequence shown here is derived from an EMBL/GenBank/DDBJ whole genome shotgun (WGS) entry which is preliminary data.</text>
</comment>
<keyword evidence="1" id="KW-0880">Kelch repeat</keyword>
<feature type="domain" description="BTB" evidence="6">
    <location>
        <begin position="1954"/>
        <end position="2038"/>
    </location>
</feature>
<reference evidence="7 8" key="1">
    <citation type="submission" date="2020-04" db="EMBL/GenBank/DDBJ databases">
        <title>Perkinsus olseni comparative genomics.</title>
        <authorList>
            <person name="Bogema D.R."/>
        </authorList>
    </citation>
    <scope>NUCLEOTIDE SEQUENCE [LARGE SCALE GENOMIC DNA]</scope>
    <source>
        <strain evidence="7">ATCC PRA-31</strain>
    </source>
</reference>
<feature type="transmembrane region" description="Helical" evidence="5">
    <location>
        <begin position="1068"/>
        <end position="1093"/>
    </location>
</feature>
<sequence length="2644" mass="292115">ATNSCQPGVSASGIPLAPLTKQELLDLRQQAVDRNQKIGELGPFEEVTVKSEPLSGLRADVAVLEGLLDESRRCREKQKLLIEQRYELEQEKMNEVKALLTAKFAESHEDLRRVFKETFCGRRDELQREWVDRIDESSSDWASKCGLLGERLATVSEGTAKESEERKRHIDGSVGDAFLQKIEELRGQIAECSEERRRHEEEWDTMRERLFGKVRRSVSEEKQAREDALNGIRMSDALQTRKSRARHKDDEERIAADLDNILHTVNAELHERTSREVCIIHNLGTFLQQFEENCRANVAKQQEELIDDMAAEDERIKKLREFTLCFEYRDPLAFGGITLMAMGQLIMNMTLLAALRRGPGNILTPLATPQQCRYRHFLTPGLHRRWNFRSFPHLGEAIRFARASKKIPVAKLMHATLIPERRLLQIQQGMVKPHLFELQVLEKYLGVPFYDKKKRKSYIDRAADLLMRLPFLLLLPALAAAAASNSSEGSCFDEAAGRLPSNCCGGATVGGCWGINETTRNECCRDTPVTSDSHLVVASDILSENYRGTSDNESTVASSALRRVEDLPQVDAYMQPCLFQWHIMAAGSAGDRSIGGSPIPFEGRWHIDADWRACSGNAFGVPSTYLMVTLDTSEVKTRPFGLCVPSVCSPEELKHEVLPVYLHDINVSLSGVDDVTMAEVSERELDKDGEGPITSSMLAMFILSFLAATYLGVDGFSLSAGIRQLTSIPKASNLSMIVGPLAVVLLIINQSATYVCLPNTKKAYDWLAVSYETNFTLAVLGVMAGKSTAKGLALTAMTRAPLLGLSGYLNHYFGNGEFLTAVLRGASAYGPVERALPSLVAPPSPGWLDVLDGSILSNNHLNPVLWPYGYVMVISFATLAFQQARRLFGDGFTSGILLSTIAQAAVTVLPLSSPRNLLSRRMPMAGWTILMEMAMEHMPFAVGPISATMWLGLCLMARLTTGGFIGEAALVAGLTVWMRSCRSVPTPKAIAIVCTWLSTVSFCTTSTARLIVPPATAALRGERALDFVKFDCSNDHFVFYYWPVVVFVQFCVGTMIWLFYFRPMSNEWCLYTMGWTVAAARLLGLLLVMPLPLCGMVTDLFDCVGVVDDRLWRNFRELSQAAFNDNWTVSPQLADSALRILSDPYLDLEHAVLEFSDSLVSGGPTTTCLYGILTALYVEAIVTGSGDSARIAVWALGKGGVLDFLDSSWWPVRYVDLLAAVQNPASHPFPHERARPPNPSWDPPLSLPDLTRQLRSSHGRGSLAVHAIGTHPSLTLEPVERVKDIMASADDGVEVRVHYDGIQYRCEYFRELCESGSSLAAALNSNEDGVDLTMEGYRTLGGGLVASANFKSDLYTCTGPFILCGIVHNLTAKPMLVYVGLPLLWKAPVDLPDNATAREEFWDISQGLARSERARVAANNPLSALQIKAQLGLLDGPPVVRVRADWASRYRWSPDVNRKEVLVVYRHRNEWALRRAIERILSSWEASHGRQLSVSIVYSGVGVEEELTFTRMSRFWAIFFFPWEHATISLYEFYSMGIPIFLPTHTWMMRLMFQPDGNLASTHPERYVDYYDPKSVSEAFGSEGPPLGFGGPFGVHQQFHYLGFSDFTTLPHLGQFNNIQDMLDTMDMLDLLYLSDVSSKMCRDWQMLGRQADHWWHKALAQVVGSSLDLNAPVSALGSPTTTVDSSMALFALQHSRRAKRSRAKEDELRKAERSRAKGGAGPTKVDVKSKLLGHPDRSRSGNRDAPKTGTRDGRRQQEQPHHHHRPSRSPEPTSKVHPAYRDDSPPSKIVDKHRREGGADEDAEKVSRHHPSRHREGRDGSREKERSKLKIGGGGGGHHYHHSHHRSDRALLVCPTTTIIQLISFMESNNSPTSPPTLTTASSPVDAAPVAGNSQAIDQTPFPLHPYDSDNESERAGEEGPCSDSLAVLKLAPDANTTLLSEINRLRKAGTWCDVVLTSNDGVEFHAHKVVLSAFSTYLAALLSSSSGFREAIVMTSVTTNQPVVGDVLHLRLESLDSDLLRCIVDFAYGCDTTLPSARLPELLLAAHSFEMRRILLPTAELLSNVLDTQLCVRLLVECGPVLQDTGALWTAVSKYAAKRFGQLVVAPDFSRIPPSILMLLLLDDDLSGGISGSMVLEKGAIDRQLTEDQVMFALCKWSAARRDRGDSERHLDSLLPLIRFGLMSAIALAMLQSTPLSVLMADPGRCDTVLQSLLRSALQQHLDNRSPANRRSCYPMWRPGAGCGQYEGWLCYNWLARTEGGPMPIDVVPNEEAGYSFLVDWGEHRVLRIDELPPGSRRGRDSITVERSPAHPYPPSTRVIAGKGEKGSTLEHLSEPMSAVEFGGEIFIADRGNDRVVAWPANGRGKIGRLVAGSNPGSGMFDLYAPASCDIDRSRRILYVADTGNQRVMGYDISTTSKTGRGPLKGTVVCGGQGRGSSLSQFQCPIDLALDGDCIYVCDYGNHRVLRWELSSDGLSATCEAGQLVAGSPDGFSGHLATHLHHPCGIALDPVSKALYVADRDNHRLQLWPRQATTGLTVLDSCITNFPNRVRRSIYTGSIFVTEPDIRRIIVRRNNFLPARLRELGRQGKAAVVGRGGGAEDSNPAPYDNPASSSSEQQQQQQQQEQQIQDAFSSFTFRASSP</sequence>
<feature type="compositionally biased region" description="Basic residues" evidence="4">
    <location>
        <begin position="1839"/>
        <end position="1848"/>
    </location>
</feature>
<dbReference type="SUPFAM" id="SSF54695">
    <property type="entry name" value="POZ domain"/>
    <property type="match status" value="1"/>
</dbReference>
<feature type="compositionally biased region" description="Low complexity" evidence="4">
    <location>
        <begin position="2614"/>
        <end position="2629"/>
    </location>
</feature>
<feature type="compositionally biased region" description="Basic and acidic residues" evidence="4">
    <location>
        <begin position="1726"/>
        <end position="1761"/>
    </location>
</feature>
<dbReference type="InterPro" id="IPR011705">
    <property type="entry name" value="BACK"/>
</dbReference>
<dbReference type="Gene3D" id="2.120.10.30">
    <property type="entry name" value="TolB, C-terminal domain"/>
    <property type="match status" value="2"/>
</dbReference>
<dbReference type="InterPro" id="IPR011333">
    <property type="entry name" value="SKP1/BTB/POZ_sf"/>
</dbReference>
<gene>
    <name evidence="7" type="ORF">FOL46_008594</name>
</gene>
<dbReference type="SUPFAM" id="SSF63825">
    <property type="entry name" value="YWTD domain"/>
    <property type="match status" value="1"/>
</dbReference>
<organism evidence="7 8">
    <name type="scientific">Perkinsus olseni</name>
    <name type="common">Perkinsus atlanticus</name>
    <dbReference type="NCBI Taxonomy" id="32597"/>
    <lineage>
        <taxon>Eukaryota</taxon>
        <taxon>Sar</taxon>
        <taxon>Alveolata</taxon>
        <taxon>Perkinsozoa</taxon>
        <taxon>Perkinsea</taxon>
        <taxon>Perkinsida</taxon>
        <taxon>Perkinsidae</taxon>
        <taxon>Perkinsus</taxon>
    </lineage>
</organism>
<feature type="compositionally biased region" description="Basic and acidic residues" evidence="4">
    <location>
        <begin position="1780"/>
        <end position="1799"/>
    </location>
</feature>
<dbReference type="PANTHER" id="PTHR45632:SF3">
    <property type="entry name" value="KELCH-LIKE PROTEIN 32"/>
    <property type="match status" value="1"/>
</dbReference>
<dbReference type="Gene3D" id="3.30.710.10">
    <property type="entry name" value="Potassium Channel Kv1.1, Chain A"/>
    <property type="match status" value="1"/>
</dbReference>
<feature type="compositionally biased region" description="Basic and acidic residues" evidence="4">
    <location>
        <begin position="1815"/>
        <end position="1829"/>
    </location>
</feature>
<dbReference type="SMART" id="SM00875">
    <property type="entry name" value="BACK"/>
    <property type="match status" value="1"/>
</dbReference>
<feature type="region of interest" description="Disordered" evidence="4">
    <location>
        <begin position="1695"/>
        <end position="1848"/>
    </location>
</feature>
<dbReference type="PROSITE" id="PS50097">
    <property type="entry name" value="BTB"/>
    <property type="match status" value="1"/>
</dbReference>
<feature type="transmembrane region" description="Helical" evidence="5">
    <location>
        <begin position="989"/>
        <end position="1012"/>
    </location>
</feature>
<feature type="transmembrane region" description="Helical" evidence="5">
    <location>
        <begin position="734"/>
        <end position="754"/>
    </location>
</feature>
<feature type="region of interest" description="Disordered" evidence="4">
    <location>
        <begin position="1868"/>
        <end position="1923"/>
    </location>
</feature>
<feature type="region of interest" description="Disordered" evidence="4">
    <location>
        <begin position="2299"/>
        <end position="2323"/>
    </location>
</feature>
<evidence type="ECO:0000256" key="3">
    <source>
        <dbReference type="SAM" id="Coils"/>
    </source>
</evidence>
<dbReference type="Gene3D" id="1.25.40.420">
    <property type="match status" value="1"/>
</dbReference>